<evidence type="ECO:0000256" key="6">
    <source>
        <dbReference type="ARBA" id="ARBA00022968"/>
    </source>
</evidence>
<evidence type="ECO:0000256" key="2">
    <source>
        <dbReference type="ARBA" id="ARBA00008661"/>
    </source>
</evidence>
<dbReference type="OrthoDB" id="2139606at2759"/>
<evidence type="ECO:0000256" key="9">
    <source>
        <dbReference type="ARBA" id="ARBA00023136"/>
    </source>
</evidence>
<keyword evidence="5 11" id="KW-0812">Transmembrane</keyword>
<feature type="region of interest" description="Disordered" evidence="10">
    <location>
        <begin position="7"/>
        <end position="53"/>
    </location>
</feature>
<feature type="compositionally biased region" description="Basic and acidic residues" evidence="10">
    <location>
        <begin position="21"/>
        <end position="38"/>
    </location>
</feature>
<dbReference type="PANTHER" id="PTHR11214">
    <property type="entry name" value="BETA-1,3-N-ACETYLGLUCOSAMINYLTRANSFERASE"/>
    <property type="match status" value="1"/>
</dbReference>
<accession>A0A9W8MY60</accession>
<reference evidence="12" key="1">
    <citation type="submission" date="2022-07" db="EMBL/GenBank/DDBJ databases">
        <title>Genome Sequence of Agrocybe chaxingu.</title>
        <authorList>
            <person name="Buettner E."/>
        </authorList>
    </citation>
    <scope>NUCLEOTIDE SEQUENCE</scope>
    <source>
        <strain evidence="12">MP-N11</strain>
    </source>
</reference>
<keyword evidence="6" id="KW-0735">Signal-anchor</keyword>
<dbReference type="InterPro" id="IPR002659">
    <property type="entry name" value="Glyco_trans_31"/>
</dbReference>
<dbReference type="GO" id="GO:0000139">
    <property type="term" value="C:Golgi membrane"/>
    <property type="evidence" value="ECO:0007669"/>
    <property type="project" value="UniProtKB-SubCell"/>
</dbReference>
<organism evidence="12 13">
    <name type="scientific">Agrocybe chaxingu</name>
    <dbReference type="NCBI Taxonomy" id="84603"/>
    <lineage>
        <taxon>Eukaryota</taxon>
        <taxon>Fungi</taxon>
        <taxon>Dikarya</taxon>
        <taxon>Basidiomycota</taxon>
        <taxon>Agaricomycotina</taxon>
        <taxon>Agaricomycetes</taxon>
        <taxon>Agaricomycetidae</taxon>
        <taxon>Agaricales</taxon>
        <taxon>Agaricineae</taxon>
        <taxon>Strophariaceae</taxon>
        <taxon>Agrocybe</taxon>
    </lineage>
</organism>
<evidence type="ECO:0000256" key="10">
    <source>
        <dbReference type="SAM" id="MobiDB-lite"/>
    </source>
</evidence>
<gene>
    <name evidence="12" type="ORF">NLJ89_g3749</name>
</gene>
<dbReference type="AlphaFoldDB" id="A0A9W8MY60"/>
<evidence type="ECO:0000313" key="12">
    <source>
        <dbReference type="EMBL" id="KAJ3512058.1"/>
    </source>
</evidence>
<evidence type="ECO:0008006" key="14">
    <source>
        <dbReference type="Google" id="ProtNLM"/>
    </source>
</evidence>
<dbReference type="Proteomes" id="UP001148786">
    <property type="component" value="Unassembled WGS sequence"/>
</dbReference>
<dbReference type="GO" id="GO:0051072">
    <property type="term" value="P:4,6-pyruvylated galactose residue biosynthetic process"/>
    <property type="evidence" value="ECO:0007669"/>
    <property type="project" value="TreeGrafter"/>
</dbReference>
<keyword evidence="9 11" id="KW-0472">Membrane</keyword>
<evidence type="ECO:0000256" key="8">
    <source>
        <dbReference type="ARBA" id="ARBA00023034"/>
    </source>
</evidence>
<evidence type="ECO:0000313" key="13">
    <source>
        <dbReference type="Proteomes" id="UP001148786"/>
    </source>
</evidence>
<evidence type="ECO:0000256" key="5">
    <source>
        <dbReference type="ARBA" id="ARBA00022692"/>
    </source>
</evidence>
<evidence type="ECO:0000256" key="4">
    <source>
        <dbReference type="ARBA" id="ARBA00022679"/>
    </source>
</evidence>
<dbReference type="EMBL" id="JANKHO010000285">
    <property type="protein sequence ID" value="KAJ3512058.1"/>
    <property type="molecule type" value="Genomic_DNA"/>
</dbReference>
<keyword evidence="7 11" id="KW-1133">Transmembrane helix</keyword>
<comment type="caution">
    <text evidence="12">The sequence shown here is derived from an EMBL/GenBank/DDBJ whole genome shotgun (WGS) entry which is preliminary data.</text>
</comment>
<dbReference type="GO" id="GO:0016758">
    <property type="term" value="F:hexosyltransferase activity"/>
    <property type="evidence" value="ECO:0007669"/>
    <property type="project" value="InterPro"/>
</dbReference>
<protein>
    <recommendedName>
        <fullName evidence="14">Glycosyltransferase family 31 protein</fullName>
    </recommendedName>
</protein>
<keyword evidence="4" id="KW-0808">Transferase</keyword>
<evidence type="ECO:0000256" key="7">
    <source>
        <dbReference type="ARBA" id="ARBA00022989"/>
    </source>
</evidence>
<sequence length="551" mass="60758">MFNIVDLGLSPPPPSPPHCEVAPKHEKKNPVHVDDDPPKLPLPSRQGCGLGHDDNNSGGRYLRVLKRWLRRLVLSLILLSVFAISLTLLLIYVLNPDKDPLPWRAYCSIPSLAPPFDRPAPPNTPHFYPNFTDGHILPEFPPSHFDDLPPAGVLVGVFSIDSGFERRMLIRTTWASHPRSRDGAGAGDDGLGTSRTLVRFVMGQPRKDWERRVKLEMEMYNDIVILPIPENMNGGKTHTFFSWAAINAWVPPVYRSSVVPVPTFSYSNSTSTPPSLAPHDPFLAWSDITSGRSRPWVRPDFVIKVDDDSFLILAELEARLRVELHSNPQKNGNAVTYRDDGEAFSPSSGAAVPIARSPLTSAAAASLADPALRDPLIYWGYLVTNRLHIFMAGELYALSWSLVDWVSKDPTVKTLTRGAEDKQTAKWMRSHPRTVYSHGFLFPSEASRVRRSMIEEHERTKKAQETLGGSGGVTSPTSVGAGGTPAAWAHSSVSTFGVRYTPPLPDLSSTQSVEALVEGSDMSQIREGAFFPQRISLNPAHEPFPILQAAP</sequence>
<feature type="transmembrane region" description="Helical" evidence="11">
    <location>
        <begin position="72"/>
        <end position="94"/>
    </location>
</feature>
<evidence type="ECO:0000256" key="1">
    <source>
        <dbReference type="ARBA" id="ARBA00004323"/>
    </source>
</evidence>
<comment type="subcellular location">
    <subcellularLocation>
        <location evidence="1">Golgi apparatus membrane</location>
        <topology evidence="1">Single-pass type II membrane protein</topology>
    </subcellularLocation>
</comment>
<keyword evidence="3" id="KW-0328">Glycosyltransferase</keyword>
<evidence type="ECO:0000256" key="3">
    <source>
        <dbReference type="ARBA" id="ARBA00022676"/>
    </source>
</evidence>
<comment type="similarity">
    <text evidence="2">Belongs to the glycosyltransferase 31 family.</text>
</comment>
<evidence type="ECO:0000256" key="11">
    <source>
        <dbReference type="SAM" id="Phobius"/>
    </source>
</evidence>
<keyword evidence="8" id="KW-0333">Golgi apparatus</keyword>
<name>A0A9W8MY60_9AGAR</name>
<feature type="region of interest" description="Disordered" evidence="10">
    <location>
        <begin position="460"/>
        <end position="486"/>
    </location>
</feature>
<dbReference type="PANTHER" id="PTHR11214:SF333">
    <property type="entry name" value="GLYCOSYLTRANSFERASE FAMILY 31 PROTEIN"/>
    <property type="match status" value="1"/>
</dbReference>
<proteinExistence type="inferred from homology"/>
<keyword evidence="13" id="KW-1185">Reference proteome</keyword>